<dbReference type="InParanoid" id="A7RL60"/>
<dbReference type="PhylomeDB" id="A7RL60"/>
<dbReference type="OrthoDB" id="193856at2759"/>
<evidence type="ECO:0000256" key="3">
    <source>
        <dbReference type="ARBA" id="ARBA00022448"/>
    </source>
</evidence>
<keyword evidence="7" id="KW-0496">Mitochondrion</keyword>
<evidence type="ECO:0000256" key="8">
    <source>
        <dbReference type="ARBA" id="ARBA00023136"/>
    </source>
</evidence>
<dbReference type="OMA" id="YANEIEC"/>
<comment type="similarity">
    <text evidence="2 10">Belongs to the mitochondrial carrier (TC 2.A.29) family.</text>
</comment>
<dbReference type="eggNOG" id="KOG0758">
    <property type="taxonomic scope" value="Eukaryota"/>
</dbReference>
<evidence type="ECO:0000256" key="1">
    <source>
        <dbReference type="ARBA" id="ARBA00004225"/>
    </source>
</evidence>
<dbReference type="GO" id="GO:0005740">
    <property type="term" value="C:mitochondrial envelope"/>
    <property type="evidence" value="ECO:0000318"/>
    <property type="project" value="GO_Central"/>
</dbReference>
<evidence type="ECO:0000256" key="7">
    <source>
        <dbReference type="ARBA" id="ARBA00023128"/>
    </source>
</evidence>
<feature type="repeat" description="Solcar" evidence="9">
    <location>
        <begin position="115"/>
        <end position="203"/>
    </location>
</feature>
<evidence type="ECO:0000313" key="11">
    <source>
        <dbReference type="EMBL" id="EDO47806.1"/>
    </source>
</evidence>
<dbReference type="AlphaFoldDB" id="A7RL60"/>
<dbReference type="PANTHER" id="PTHR45624">
    <property type="entry name" value="MITOCHONDRIAL BASIC AMINO ACIDS TRANSPORTER-RELATED"/>
    <property type="match status" value="1"/>
</dbReference>
<dbReference type="InterPro" id="IPR018108">
    <property type="entry name" value="MCP_transmembrane"/>
</dbReference>
<gene>
    <name evidence="11" type="ORF">NEMVEDRAFT_v1g198706</name>
</gene>
<organism evidence="11 12">
    <name type="scientific">Nematostella vectensis</name>
    <name type="common">Starlet sea anemone</name>
    <dbReference type="NCBI Taxonomy" id="45351"/>
    <lineage>
        <taxon>Eukaryota</taxon>
        <taxon>Metazoa</taxon>
        <taxon>Cnidaria</taxon>
        <taxon>Anthozoa</taxon>
        <taxon>Hexacorallia</taxon>
        <taxon>Actiniaria</taxon>
        <taxon>Edwardsiidae</taxon>
        <taxon>Nematostella</taxon>
    </lineage>
</organism>
<feature type="repeat" description="Solcar" evidence="9">
    <location>
        <begin position="16"/>
        <end position="107"/>
    </location>
</feature>
<evidence type="ECO:0000256" key="6">
    <source>
        <dbReference type="ARBA" id="ARBA00022989"/>
    </source>
</evidence>
<dbReference type="SUPFAM" id="SSF103506">
    <property type="entry name" value="Mitochondrial carrier"/>
    <property type="match status" value="1"/>
</dbReference>
<dbReference type="GO" id="GO:0015227">
    <property type="term" value="F:O-acyl-L-carnitine transmembrane transporter activity"/>
    <property type="evidence" value="ECO:0000318"/>
    <property type="project" value="GO_Central"/>
</dbReference>
<evidence type="ECO:0000256" key="5">
    <source>
        <dbReference type="ARBA" id="ARBA00022737"/>
    </source>
</evidence>
<comment type="subcellular location">
    <subcellularLocation>
        <location evidence="1">Mitochondrion membrane</location>
        <topology evidence="1">Multi-pass membrane protein</topology>
    </subcellularLocation>
</comment>
<protein>
    <submittedName>
        <fullName evidence="11">Uncharacterized protein</fullName>
    </submittedName>
</protein>
<keyword evidence="12" id="KW-1185">Reference proteome</keyword>
<dbReference type="GO" id="GO:0006839">
    <property type="term" value="P:mitochondrial transport"/>
    <property type="evidence" value="ECO:0000318"/>
    <property type="project" value="GO_Central"/>
</dbReference>
<keyword evidence="6" id="KW-1133">Transmembrane helix</keyword>
<dbReference type="InterPro" id="IPR050567">
    <property type="entry name" value="Mitochondrial_Carrier"/>
</dbReference>
<dbReference type="EMBL" id="DS469517">
    <property type="protein sequence ID" value="EDO47806.1"/>
    <property type="molecule type" value="Genomic_DNA"/>
</dbReference>
<name>A7RL60_NEMVE</name>
<dbReference type="PROSITE" id="PS50920">
    <property type="entry name" value="SOLCAR"/>
    <property type="match status" value="3"/>
</dbReference>
<evidence type="ECO:0000256" key="4">
    <source>
        <dbReference type="ARBA" id="ARBA00022692"/>
    </source>
</evidence>
<dbReference type="STRING" id="45351.A7RL60"/>
<dbReference type="HOGENOM" id="CLU_015166_16_0_1"/>
<keyword evidence="4 9" id="KW-0812">Transmembrane</keyword>
<dbReference type="GO" id="GO:0031966">
    <property type="term" value="C:mitochondrial membrane"/>
    <property type="evidence" value="ECO:0007669"/>
    <property type="project" value="UniProtKB-SubCell"/>
</dbReference>
<accession>A7RL60</accession>
<evidence type="ECO:0000256" key="2">
    <source>
        <dbReference type="ARBA" id="ARBA00006375"/>
    </source>
</evidence>
<dbReference type="Gene3D" id="1.50.40.10">
    <property type="entry name" value="Mitochondrial carrier domain"/>
    <property type="match status" value="1"/>
</dbReference>
<dbReference type="Pfam" id="PF00153">
    <property type="entry name" value="Mito_carr"/>
    <property type="match status" value="3"/>
</dbReference>
<dbReference type="InterPro" id="IPR023395">
    <property type="entry name" value="MCP_dom_sf"/>
</dbReference>
<evidence type="ECO:0000256" key="10">
    <source>
        <dbReference type="RuleBase" id="RU000488"/>
    </source>
</evidence>
<sequence length="308" mass="33773">MEVSQEKEIDFTRPKFSVLKNSIAGSAAGAAANLVGFPLDTIKVRLQAMPLPKPGEPWMYKNSFDCFFKIIRNEGVYYLFRGVTVPILNSIPNTTVLFSCVSFVKSYKLPVSKDPELLRSLAAGMIAGVATSFVLTPLDRVKCILQIEKAFGGSSYGGPVDCLRRIYREAGVRGVYKGISVTAMRDIPGWGAMFFTNELCHRAITGEKNHLTRHIGPGGVLVSGAIAGMAYWTAGLPADVLKTRYQTAPPGRYGRVLDVLRTLVRYEGFTALYTGFGAILIRALPVNAAFFLAYDYTARLINYAFPDL</sequence>
<proteinExistence type="inferred from homology"/>
<evidence type="ECO:0000313" key="12">
    <source>
        <dbReference type="Proteomes" id="UP000001593"/>
    </source>
</evidence>
<keyword evidence="5" id="KW-0677">Repeat</keyword>
<dbReference type="Proteomes" id="UP000001593">
    <property type="component" value="Unassembled WGS sequence"/>
</dbReference>
<evidence type="ECO:0000256" key="9">
    <source>
        <dbReference type="PROSITE-ProRule" id="PRU00282"/>
    </source>
</evidence>
<keyword evidence="3 10" id="KW-0813">Transport</keyword>
<feature type="repeat" description="Solcar" evidence="9">
    <location>
        <begin position="215"/>
        <end position="300"/>
    </location>
</feature>
<dbReference type="PANTHER" id="PTHR45624:SF4">
    <property type="entry name" value="CONGESTED-LIKE TRACHEA PROTEIN-RELATED"/>
    <property type="match status" value="1"/>
</dbReference>
<dbReference type="GO" id="GO:1902603">
    <property type="term" value="P:carnitine transmembrane transport"/>
    <property type="evidence" value="ECO:0000318"/>
    <property type="project" value="GO_Central"/>
</dbReference>
<dbReference type="KEGG" id="nve:5520010"/>
<keyword evidence="8 9" id="KW-0472">Membrane</keyword>
<reference evidence="11 12" key="1">
    <citation type="journal article" date="2007" name="Science">
        <title>Sea anemone genome reveals ancestral eumetazoan gene repertoire and genomic organization.</title>
        <authorList>
            <person name="Putnam N.H."/>
            <person name="Srivastava M."/>
            <person name="Hellsten U."/>
            <person name="Dirks B."/>
            <person name="Chapman J."/>
            <person name="Salamov A."/>
            <person name="Terry A."/>
            <person name="Shapiro H."/>
            <person name="Lindquist E."/>
            <person name="Kapitonov V.V."/>
            <person name="Jurka J."/>
            <person name="Genikhovich G."/>
            <person name="Grigoriev I.V."/>
            <person name="Lucas S.M."/>
            <person name="Steele R.E."/>
            <person name="Finnerty J.R."/>
            <person name="Technau U."/>
            <person name="Martindale M.Q."/>
            <person name="Rokhsar D.S."/>
        </authorList>
    </citation>
    <scope>NUCLEOTIDE SEQUENCE [LARGE SCALE GENOMIC DNA]</scope>
    <source>
        <strain evidence="12">CH2 X CH6</strain>
    </source>
</reference>